<dbReference type="InterPro" id="IPR012877">
    <property type="entry name" value="Dhs-27"/>
</dbReference>
<dbReference type="PANTHER" id="PTHR23020:SF41">
    <property type="entry name" value="AMINOGLYCOSIDE PHOSPHOTRANSFERASE DOMAIN-CONTAINING PROTEIN"/>
    <property type="match status" value="1"/>
</dbReference>
<evidence type="ECO:0000259" key="1">
    <source>
        <dbReference type="SMART" id="SM00587"/>
    </source>
</evidence>
<organism evidence="2 3">
    <name type="scientific">Acrobeloides nanus</name>
    <dbReference type="NCBI Taxonomy" id="290746"/>
    <lineage>
        <taxon>Eukaryota</taxon>
        <taxon>Metazoa</taxon>
        <taxon>Ecdysozoa</taxon>
        <taxon>Nematoda</taxon>
        <taxon>Chromadorea</taxon>
        <taxon>Rhabditida</taxon>
        <taxon>Tylenchina</taxon>
        <taxon>Cephalobomorpha</taxon>
        <taxon>Cephaloboidea</taxon>
        <taxon>Cephalobidae</taxon>
        <taxon>Acrobeloides</taxon>
    </lineage>
</organism>
<evidence type="ECO:0000313" key="2">
    <source>
        <dbReference type="Proteomes" id="UP000887540"/>
    </source>
</evidence>
<proteinExistence type="predicted"/>
<dbReference type="SMART" id="SM00587">
    <property type="entry name" value="CHK"/>
    <property type="match status" value="1"/>
</dbReference>
<dbReference type="WBParaSite" id="ACRNAN_scaffold4674.g22409.t1">
    <property type="protein sequence ID" value="ACRNAN_scaffold4674.g22409.t1"/>
    <property type="gene ID" value="ACRNAN_scaffold4674.g22409"/>
</dbReference>
<sequence>MEFPIAGYSLDRVLQIIHENDRTQREILSQNQVKDAVLLDLNQNRGFASKIFRVQIFFEDSSVAPVTFVIKIPTTESFKNVLQGKMDSTDTYQESDVQITIEDVMKMHNRECMFYETFNHCEILPKPKIFHIEKSNFEENTTGIILMEDLCFWTRSPLIYTSLTENMVLSIVGHLTNFHAYQLENRQVWKNKFEDCVFFQTFDAKFSRVMLKKLTSILPGMFEDLIQSLSKTICDNNFTEFAVRGCCQQIGIPSVVCLGDLWSSNILKPKHYDDNGFSLKDEVRAFIDFQLCFEGNPAFDIARLVTLCTDAEGRRSLEEKMFHVYCDALKNSLTSQENDLFTPEKIKLAYKYAMVHQAVGLALAIPIFYNTLKNVKDQKWATENIGILVTRAKNALQDAIVFLQENDSKWL</sequence>
<dbReference type="InterPro" id="IPR052961">
    <property type="entry name" value="Oxido-Kinase-like_Enzymes"/>
</dbReference>
<reference evidence="3" key="1">
    <citation type="submission" date="2022-11" db="UniProtKB">
        <authorList>
            <consortium name="WormBaseParasite"/>
        </authorList>
    </citation>
    <scope>IDENTIFICATION</scope>
</reference>
<dbReference type="InterPro" id="IPR015897">
    <property type="entry name" value="CHK_kinase-like"/>
</dbReference>
<dbReference type="InterPro" id="IPR011009">
    <property type="entry name" value="Kinase-like_dom_sf"/>
</dbReference>
<dbReference type="Proteomes" id="UP000887540">
    <property type="component" value="Unplaced"/>
</dbReference>
<accession>A0A914E0F4</accession>
<dbReference type="Pfam" id="PF07914">
    <property type="entry name" value="DUF1679"/>
    <property type="match status" value="1"/>
</dbReference>
<dbReference type="Gene3D" id="3.90.1200.10">
    <property type="match status" value="1"/>
</dbReference>
<dbReference type="PANTHER" id="PTHR23020">
    <property type="entry name" value="UNCHARACTERIZED NUCLEAR HORMONE RECEPTOR-RELATED"/>
    <property type="match status" value="1"/>
</dbReference>
<protein>
    <submittedName>
        <fullName evidence="3">CHK kinase-like domain-containing protein</fullName>
    </submittedName>
</protein>
<dbReference type="SUPFAM" id="SSF56112">
    <property type="entry name" value="Protein kinase-like (PK-like)"/>
    <property type="match status" value="1"/>
</dbReference>
<keyword evidence="2" id="KW-1185">Reference proteome</keyword>
<feature type="domain" description="CHK kinase-like" evidence="1">
    <location>
        <begin position="145"/>
        <end position="335"/>
    </location>
</feature>
<name>A0A914E0F4_9BILA</name>
<evidence type="ECO:0000313" key="3">
    <source>
        <dbReference type="WBParaSite" id="ACRNAN_scaffold4674.g22409.t1"/>
    </source>
</evidence>
<dbReference type="AlphaFoldDB" id="A0A914E0F4"/>